<dbReference type="InParanoid" id="A0A2R6RYB3"/>
<evidence type="ECO:0000313" key="3">
    <source>
        <dbReference type="EMBL" id="PSS35016.1"/>
    </source>
</evidence>
<evidence type="ECO:0000313" key="4">
    <source>
        <dbReference type="Proteomes" id="UP000241394"/>
    </source>
</evidence>
<reference evidence="4" key="2">
    <citation type="journal article" date="2018" name="BMC Genomics">
        <title>A manually annotated Actinidia chinensis var. chinensis (kiwifruit) genome highlights the challenges associated with draft genomes and gene prediction in plants.</title>
        <authorList>
            <person name="Pilkington S.M."/>
            <person name="Crowhurst R."/>
            <person name="Hilario E."/>
            <person name="Nardozza S."/>
            <person name="Fraser L."/>
            <person name="Peng Y."/>
            <person name="Gunaseelan K."/>
            <person name="Simpson R."/>
            <person name="Tahir J."/>
            <person name="Deroles S.C."/>
            <person name="Templeton K."/>
            <person name="Luo Z."/>
            <person name="Davy M."/>
            <person name="Cheng C."/>
            <person name="McNeilage M."/>
            <person name="Scaglione D."/>
            <person name="Liu Y."/>
            <person name="Zhang Q."/>
            <person name="Datson P."/>
            <person name="De Silva N."/>
            <person name="Gardiner S.E."/>
            <person name="Bassett H."/>
            <person name="Chagne D."/>
            <person name="McCallum J."/>
            <person name="Dzierzon H."/>
            <person name="Deng C."/>
            <person name="Wang Y.Y."/>
            <person name="Barron L."/>
            <person name="Manako K."/>
            <person name="Bowen J."/>
            <person name="Foster T.M."/>
            <person name="Erridge Z.A."/>
            <person name="Tiffin H."/>
            <person name="Waite C.N."/>
            <person name="Davies K.M."/>
            <person name="Grierson E.P."/>
            <person name="Laing W.A."/>
            <person name="Kirk R."/>
            <person name="Chen X."/>
            <person name="Wood M."/>
            <person name="Montefiori M."/>
            <person name="Brummell D.A."/>
            <person name="Schwinn K.E."/>
            <person name="Catanach A."/>
            <person name="Fullerton C."/>
            <person name="Li D."/>
            <person name="Meiyalaghan S."/>
            <person name="Nieuwenhuizen N."/>
            <person name="Read N."/>
            <person name="Prakash R."/>
            <person name="Hunter D."/>
            <person name="Zhang H."/>
            <person name="McKenzie M."/>
            <person name="Knabel M."/>
            <person name="Harris A."/>
            <person name="Allan A.C."/>
            <person name="Gleave A."/>
            <person name="Chen A."/>
            <person name="Janssen B.J."/>
            <person name="Plunkett B."/>
            <person name="Ampomah-Dwamena C."/>
            <person name="Voogd C."/>
            <person name="Leif D."/>
            <person name="Lafferty D."/>
            <person name="Souleyre E.J.F."/>
            <person name="Varkonyi-Gasic E."/>
            <person name="Gambi F."/>
            <person name="Hanley J."/>
            <person name="Yao J.L."/>
            <person name="Cheung J."/>
            <person name="David K.M."/>
            <person name="Warren B."/>
            <person name="Marsh K."/>
            <person name="Snowden K.C."/>
            <person name="Lin-Wang K."/>
            <person name="Brian L."/>
            <person name="Martinez-Sanchez M."/>
            <person name="Wang M."/>
            <person name="Ileperuma N."/>
            <person name="Macnee N."/>
            <person name="Campin R."/>
            <person name="McAtee P."/>
            <person name="Drummond R.S.M."/>
            <person name="Espley R.V."/>
            <person name="Ireland H.S."/>
            <person name="Wu R."/>
            <person name="Atkinson R.G."/>
            <person name="Karunairetnam S."/>
            <person name="Bulley S."/>
            <person name="Chunkath S."/>
            <person name="Hanley Z."/>
            <person name="Storey R."/>
            <person name="Thrimawithana A.H."/>
            <person name="Thomson S."/>
            <person name="David C."/>
            <person name="Testolin R."/>
            <person name="Huang H."/>
            <person name="Hellens R.P."/>
            <person name="Schaffer R.J."/>
        </authorList>
    </citation>
    <scope>NUCLEOTIDE SEQUENCE [LARGE SCALE GENOMIC DNA]</scope>
    <source>
        <strain evidence="4">cv. Red5</strain>
    </source>
</reference>
<feature type="compositionally biased region" description="Basic and acidic residues" evidence="1">
    <location>
        <begin position="20"/>
        <end position="34"/>
    </location>
</feature>
<dbReference type="Pfam" id="PF03732">
    <property type="entry name" value="Retrotrans_gag"/>
    <property type="match status" value="1"/>
</dbReference>
<dbReference type="Gramene" id="PSS35016">
    <property type="protein sequence ID" value="PSS35016"/>
    <property type="gene ID" value="CEY00_Acc02213"/>
</dbReference>
<dbReference type="Proteomes" id="UP000241394">
    <property type="component" value="Chromosome LG2"/>
</dbReference>
<feature type="compositionally biased region" description="Basic residues" evidence="1">
    <location>
        <begin position="10"/>
        <end position="19"/>
    </location>
</feature>
<comment type="caution">
    <text evidence="3">The sequence shown here is derived from an EMBL/GenBank/DDBJ whole genome shotgun (WGS) entry which is preliminary data.</text>
</comment>
<gene>
    <name evidence="3" type="ORF">CEY00_Acc02213</name>
</gene>
<protein>
    <submittedName>
        <fullName evidence="3">Retrotransposon gag domain-containing protein</fullName>
    </submittedName>
</protein>
<evidence type="ECO:0000259" key="2">
    <source>
        <dbReference type="Pfam" id="PF03732"/>
    </source>
</evidence>
<dbReference type="EMBL" id="NKQK01000002">
    <property type="protein sequence ID" value="PSS35016.1"/>
    <property type="molecule type" value="Genomic_DNA"/>
</dbReference>
<feature type="region of interest" description="Disordered" evidence="1">
    <location>
        <begin position="1"/>
        <end position="57"/>
    </location>
</feature>
<sequence>MLPRGEPRRGRATNRARGPRGRDRNARLQDEGSQHDGNLGGIGARFEQEENNPGGNDMPNQFTVDFIAALVAANILNQPRVNAESRAWEITKDFFQMNPPRFDGDKFKKLKQGTMTISEYTMQYQTLSRFGPELMNTEGKKCNRFEKGLHSSVRRLVMSIYLRVFIEVLELARTLKLPRDNVRNVRGNEER</sequence>
<keyword evidence="4" id="KW-1185">Reference proteome</keyword>
<dbReference type="InterPro" id="IPR005162">
    <property type="entry name" value="Retrotrans_gag_dom"/>
</dbReference>
<accession>A0A2R6RYB3</accession>
<feature type="domain" description="Retrotransposon gag" evidence="2">
    <location>
        <begin position="94"/>
        <end position="150"/>
    </location>
</feature>
<dbReference type="OrthoDB" id="1306017at2759"/>
<proteinExistence type="predicted"/>
<reference evidence="3 4" key="1">
    <citation type="submission" date="2017-07" db="EMBL/GenBank/DDBJ databases">
        <title>An improved, manually edited Actinidia chinensis var. chinensis (kiwifruit) genome highlights the challenges associated with draft genomes and gene prediction in plants.</title>
        <authorList>
            <person name="Pilkington S."/>
            <person name="Crowhurst R."/>
            <person name="Hilario E."/>
            <person name="Nardozza S."/>
            <person name="Fraser L."/>
            <person name="Peng Y."/>
            <person name="Gunaseelan K."/>
            <person name="Simpson R."/>
            <person name="Tahir J."/>
            <person name="Deroles S."/>
            <person name="Templeton K."/>
            <person name="Luo Z."/>
            <person name="Davy M."/>
            <person name="Cheng C."/>
            <person name="Mcneilage M."/>
            <person name="Scaglione D."/>
            <person name="Liu Y."/>
            <person name="Zhang Q."/>
            <person name="Datson P."/>
            <person name="De Silva N."/>
            <person name="Gardiner S."/>
            <person name="Bassett H."/>
            <person name="Chagne D."/>
            <person name="Mccallum J."/>
            <person name="Dzierzon H."/>
            <person name="Deng C."/>
            <person name="Wang Y.-Y."/>
            <person name="Barron N."/>
            <person name="Manako K."/>
            <person name="Bowen J."/>
            <person name="Foster T."/>
            <person name="Erridge Z."/>
            <person name="Tiffin H."/>
            <person name="Waite C."/>
            <person name="Davies K."/>
            <person name="Grierson E."/>
            <person name="Laing W."/>
            <person name="Kirk R."/>
            <person name="Chen X."/>
            <person name="Wood M."/>
            <person name="Montefiori M."/>
            <person name="Brummell D."/>
            <person name="Schwinn K."/>
            <person name="Catanach A."/>
            <person name="Fullerton C."/>
            <person name="Li D."/>
            <person name="Meiyalaghan S."/>
            <person name="Nieuwenhuizen N."/>
            <person name="Read N."/>
            <person name="Prakash R."/>
            <person name="Hunter D."/>
            <person name="Zhang H."/>
            <person name="Mckenzie M."/>
            <person name="Knabel M."/>
            <person name="Harris A."/>
            <person name="Allan A."/>
            <person name="Chen A."/>
            <person name="Janssen B."/>
            <person name="Plunkett B."/>
            <person name="Dwamena C."/>
            <person name="Voogd C."/>
            <person name="Leif D."/>
            <person name="Lafferty D."/>
            <person name="Souleyre E."/>
            <person name="Varkonyi-Gasic E."/>
            <person name="Gambi F."/>
            <person name="Hanley J."/>
            <person name="Yao J.-L."/>
            <person name="Cheung J."/>
            <person name="David K."/>
            <person name="Warren B."/>
            <person name="Marsh K."/>
            <person name="Snowden K."/>
            <person name="Lin-Wang K."/>
            <person name="Brian L."/>
            <person name="Martinez-Sanchez M."/>
            <person name="Wang M."/>
            <person name="Ileperuma N."/>
            <person name="Macnee N."/>
            <person name="Campin R."/>
            <person name="Mcatee P."/>
            <person name="Drummond R."/>
            <person name="Espley R."/>
            <person name="Ireland H."/>
            <person name="Wu R."/>
            <person name="Atkinson R."/>
            <person name="Karunairetnam S."/>
            <person name="Bulley S."/>
            <person name="Chunkath S."/>
            <person name="Hanley Z."/>
            <person name="Storey R."/>
            <person name="Thrimawithana A."/>
            <person name="Thomson S."/>
            <person name="David C."/>
            <person name="Testolin R."/>
        </authorList>
    </citation>
    <scope>NUCLEOTIDE SEQUENCE [LARGE SCALE GENOMIC DNA]</scope>
    <source>
        <strain evidence="4">cv. Red5</strain>
        <tissue evidence="3">Young leaf</tissue>
    </source>
</reference>
<name>A0A2R6RYB3_ACTCC</name>
<organism evidence="3 4">
    <name type="scientific">Actinidia chinensis var. chinensis</name>
    <name type="common">Chinese soft-hair kiwi</name>
    <dbReference type="NCBI Taxonomy" id="1590841"/>
    <lineage>
        <taxon>Eukaryota</taxon>
        <taxon>Viridiplantae</taxon>
        <taxon>Streptophyta</taxon>
        <taxon>Embryophyta</taxon>
        <taxon>Tracheophyta</taxon>
        <taxon>Spermatophyta</taxon>
        <taxon>Magnoliopsida</taxon>
        <taxon>eudicotyledons</taxon>
        <taxon>Gunneridae</taxon>
        <taxon>Pentapetalae</taxon>
        <taxon>asterids</taxon>
        <taxon>Ericales</taxon>
        <taxon>Actinidiaceae</taxon>
        <taxon>Actinidia</taxon>
    </lineage>
</organism>
<evidence type="ECO:0000256" key="1">
    <source>
        <dbReference type="SAM" id="MobiDB-lite"/>
    </source>
</evidence>
<dbReference type="AlphaFoldDB" id="A0A2R6RYB3"/>